<dbReference type="AlphaFoldDB" id="A0A0F9TB27"/>
<protein>
    <submittedName>
        <fullName evidence="1">Uncharacterized protein</fullName>
    </submittedName>
</protein>
<dbReference type="EMBL" id="LAZR01000296">
    <property type="protein sequence ID" value="KKN76359.1"/>
    <property type="molecule type" value="Genomic_DNA"/>
</dbReference>
<proteinExistence type="predicted"/>
<organism evidence="1">
    <name type="scientific">marine sediment metagenome</name>
    <dbReference type="NCBI Taxonomy" id="412755"/>
    <lineage>
        <taxon>unclassified sequences</taxon>
        <taxon>metagenomes</taxon>
        <taxon>ecological metagenomes</taxon>
    </lineage>
</organism>
<sequence>MTVLLRTLTKKSILGFGKFADCKVGDLMKISIKEIEYLVWVYYHMSMISYHNDILIELGIIEDLQIDKPGKEMKNFYRWKIDALSDIDRLYLYSKTKHWKKILHKKISMADHYIFSPKNLTLYNHNK</sequence>
<accession>A0A0F9TB27</accession>
<comment type="caution">
    <text evidence="1">The sequence shown here is derived from an EMBL/GenBank/DDBJ whole genome shotgun (WGS) entry which is preliminary data.</text>
</comment>
<gene>
    <name evidence="1" type="ORF">LCGC14_0370450</name>
</gene>
<reference evidence="1" key="1">
    <citation type="journal article" date="2015" name="Nature">
        <title>Complex archaea that bridge the gap between prokaryotes and eukaryotes.</title>
        <authorList>
            <person name="Spang A."/>
            <person name="Saw J.H."/>
            <person name="Jorgensen S.L."/>
            <person name="Zaremba-Niedzwiedzka K."/>
            <person name="Martijn J."/>
            <person name="Lind A.E."/>
            <person name="van Eijk R."/>
            <person name="Schleper C."/>
            <person name="Guy L."/>
            <person name="Ettema T.J."/>
        </authorList>
    </citation>
    <scope>NUCLEOTIDE SEQUENCE</scope>
</reference>
<evidence type="ECO:0000313" key="1">
    <source>
        <dbReference type="EMBL" id="KKN76359.1"/>
    </source>
</evidence>
<name>A0A0F9TB27_9ZZZZ</name>